<comment type="caution">
    <text evidence="6">The sequence shown here is derived from an EMBL/GenBank/DDBJ whole genome shotgun (WGS) entry which is preliminary data.</text>
</comment>
<gene>
    <name evidence="6" type="ORF">J6595_14885</name>
</gene>
<evidence type="ECO:0000256" key="2">
    <source>
        <dbReference type="ARBA" id="ARBA00023027"/>
    </source>
</evidence>
<dbReference type="Proteomes" id="UP000678276">
    <property type="component" value="Unassembled WGS sequence"/>
</dbReference>
<proteinExistence type="inferred from homology"/>
<keyword evidence="2" id="KW-0520">NAD</keyword>
<protein>
    <submittedName>
        <fullName evidence="6">2-hydroxyacid dehydrogenase</fullName>
    </submittedName>
</protein>
<evidence type="ECO:0000256" key="1">
    <source>
        <dbReference type="ARBA" id="ARBA00023002"/>
    </source>
</evidence>
<dbReference type="InterPro" id="IPR006140">
    <property type="entry name" value="D-isomer_DH_NAD-bd"/>
</dbReference>
<name>A0ABS4BJB5_9HYPH</name>
<feature type="domain" description="D-isomer specific 2-hydroxyacid dehydrogenase NAD-binding" evidence="5">
    <location>
        <begin position="105"/>
        <end position="279"/>
    </location>
</feature>
<dbReference type="CDD" id="cd12156">
    <property type="entry name" value="HPPR"/>
    <property type="match status" value="1"/>
</dbReference>
<dbReference type="Pfam" id="PF00389">
    <property type="entry name" value="2-Hacid_dh"/>
    <property type="match status" value="1"/>
</dbReference>
<evidence type="ECO:0000313" key="7">
    <source>
        <dbReference type="Proteomes" id="UP000678276"/>
    </source>
</evidence>
<dbReference type="PANTHER" id="PTHR10996:SF178">
    <property type="entry name" value="2-HYDROXYACID DEHYDROGENASE YGL185C-RELATED"/>
    <property type="match status" value="1"/>
</dbReference>
<dbReference type="InterPro" id="IPR006139">
    <property type="entry name" value="D-isomer_2_OHA_DH_cat_dom"/>
</dbReference>
<dbReference type="SUPFAM" id="SSF52283">
    <property type="entry name" value="Formate/glycerate dehydrogenase catalytic domain-like"/>
    <property type="match status" value="1"/>
</dbReference>
<accession>A0ABS4BJB5</accession>
<dbReference type="Pfam" id="PF02826">
    <property type="entry name" value="2-Hacid_dh_C"/>
    <property type="match status" value="1"/>
</dbReference>
<feature type="domain" description="D-isomer specific 2-hydroxyacid dehydrogenase catalytic" evidence="4">
    <location>
        <begin position="39"/>
        <end position="310"/>
    </location>
</feature>
<evidence type="ECO:0000256" key="3">
    <source>
        <dbReference type="RuleBase" id="RU003719"/>
    </source>
</evidence>
<sequence>MRKSIVLVEPMMAEIEARLDERYDVFRVAGGRDGDIPADNRFEAVVTGGGSGLPPAWFDRLPHLKVVAINGVGTDAVDLKAARDRNVDVTTTPGVLAGDVADLALAMILAFLRKVPEGHSLVRSGAWQGGEKPVLGRSPRGKRIGILGLGEIGRETAVRATAFGMSVSYYNRSDVDVPADWQRAADPVALATQCDIVVVSLAANASTENMIGEEFLNALGPQGILVNVARGALVDEDALIEALTSGRIAGACLDVYRDEPGIRDAFRTLPNVLLMPHQGSATRETRLAMGTIVLESLRSVFAGERPAASVFKDDAALLPRRIRS</sequence>
<dbReference type="InterPro" id="IPR050223">
    <property type="entry name" value="D-isomer_2-hydroxyacid_DH"/>
</dbReference>
<organism evidence="6 7">
    <name type="scientific">Jiella mangrovi</name>
    <dbReference type="NCBI Taxonomy" id="2821407"/>
    <lineage>
        <taxon>Bacteria</taxon>
        <taxon>Pseudomonadati</taxon>
        <taxon>Pseudomonadota</taxon>
        <taxon>Alphaproteobacteria</taxon>
        <taxon>Hyphomicrobiales</taxon>
        <taxon>Aurantimonadaceae</taxon>
        <taxon>Jiella</taxon>
    </lineage>
</organism>
<dbReference type="SUPFAM" id="SSF51735">
    <property type="entry name" value="NAD(P)-binding Rossmann-fold domains"/>
    <property type="match status" value="1"/>
</dbReference>
<keyword evidence="1 3" id="KW-0560">Oxidoreductase</keyword>
<dbReference type="InterPro" id="IPR036291">
    <property type="entry name" value="NAD(P)-bd_dom_sf"/>
</dbReference>
<dbReference type="EMBL" id="JAGJCF010000011">
    <property type="protein sequence ID" value="MBP0616869.1"/>
    <property type="molecule type" value="Genomic_DNA"/>
</dbReference>
<reference evidence="6 7" key="1">
    <citation type="submission" date="2021-04" db="EMBL/GenBank/DDBJ databases">
        <title>Whole genome sequence of Jiella sp. KSK16Y-1.</title>
        <authorList>
            <person name="Tuo L."/>
        </authorList>
    </citation>
    <scope>NUCLEOTIDE SEQUENCE [LARGE SCALE GENOMIC DNA]</scope>
    <source>
        <strain evidence="6 7">KSK16Y-1</strain>
    </source>
</reference>
<keyword evidence="7" id="KW-1185">Reference proteome</keyword>
<dbReference type="PANTHER" id="PTHR10996">
    <property type="entry name" value="2-HYDROXYACID DEHYDROGENASE-RELATED"/>
    <property type="match status" value="1"/>
</dbReference>
<comment type="similarity">
    <text evidence="3">Belongs to the D-isomer specific 2-hydroxyacid dehydrogenase family.</text>
</comment>
<dbReference type="Gene3D" id="3.40.50.720">
    <property type="entry name" value="NAD(P)-binding Rossmann-like Domain"/>
    <property type="match status" value="2"/>
</dbReference>
<evidence type="ECO:0000259" key="4">
    <source>
        <dbReference type="Pfam" id="PF00389"/>
    </source>
</evidence>
<evidence type="ECO:0000313" key="6">
    <source>
        <dbReference type="EMBL" id="MBP0616869.1"/>
    </source>
</evidence>
<evidence type="ECO:0000259" key="5">
    <source>
        <dbReference type="Pfam" id="PF02826"/>
    </source>
</evidence>